<name>A0A4R0RNY7_9APHY</name>
<organism evidence="2 3">
    <name type="scientific">Steccherinum ochraceum</name>
    <dbReference type="NCBI Taxonomy" id="92696"/>
    <lineage>
        <taxon>Eukaryota</taxon>
        <taxon>Fungi</taxon>
        <taxon>Dikarya</taxon>
        <taxon>Basidiomycota</taxon>
        <taxon>Agaricomycotina</taxon>
        <taxon>Agaricomycetes</taxon>
        <taxon>Polyporales</taxon>
        <taxon>Steccherinaceae</taxon>
        <taxon>Steccherinum</taxon>
    </lineage>
</organism>
<dbReference type="STRING" id="92696.A0A4R0RNY7"/>
<comment type="caution">
    <text evidence="2">The sequence shown here is derived from an EMBL/GenBank/DDBJ whole genome shotgun (WGS) entry which is preliminary data.</text>
</comment>
<dbReference type="GO" id="GO:0016787">
    <property type="term" value="F:hydrolase activity"/>
    <property type="evidence" value="ECO:0007669"/>
    <property type="project" value="InterPro"/>
</dbReference>
<evidence type="ECO:0000259" key="1">
    <source>
        <dbReference type="Pfam" id="PF01738"/>
    </source>
</evidence>
<dbReference type="EMBL" id="RWJN01000056">
    <property type="protein sequence ID" value="TCD68823.1"/>
    <property type="molecule type" value="Genomic_DNA"/>
</dbReference>
<dbReference type="PANTHER" id="PTHR47668">
    <property type="entry name" value="DIENELACTONE HYDROLASE FAMILY PROTEIN (AFU_ORTHOLOGUE AFUA_6G01940)"/>
    <property type="match status" value="1"/>
</dbReference>
<reference evidence="2 3" key="1">
    <citation type="submission" date="2018-11" db="EMBL/GenBank/DDBJ databases">
        <title>Genome assembly of Steccherinum ochraceum LE-BIN_3174, the white-rot fungus of the Steccherinaceae family (The Residual Polyporoid clade, Polyporales, Basidiomycota).</title>
        <authorList>
            <person name="Fedorova T.V."/>
            <person name="Glazunova O.A."/>
            <person name="Landesman E.O."/>
            <person name="Moiseenko K.V."/>
            <person name="Psurtseva N.V."/>
            <person name="Savinova O.S."/>
            <person name="Shakhova N.V."/>
            <person name="Tyazhelova T.V."/>
            <person name="Vasina D.V."/>
        </authorList>
    </citation>
    <scope>NUCLEOTIDE SEQUENCE [LARGE SCALE GENOMIC DNA]</scope>
    <source>
        <strain evidence="2 3">LE-BIN_3174</strain>
    </source>
</reference>
<proteinExistence type="predicted"/>
<dbReference type="OrthoDB" id="2147163at2759"/>
<accession>A0A4R0RNY7</accession>
<sequence>MATTRLRALFNHLNAGKTSTVSTMSTTVHNTNEACCTRPPVVSNYTPKGTYTSYGGFKKVYVTGPANRGDTVLVCVYDVFGFKPQTQQGADILAAQLNIQILMPDFFEDGAAWLLSQYPPKTDEQKANIQKFFGGIASPPNNAAKLFAFGEALRKDGAKKVGCYGFCWGGKVIMLAAGRPNTPFDVISIVHPAMLSSGDAENVNIPLGIFCSTEESADEFHKIVEIMSKKPFASKNDSRIFQSFHGFAAARSNLDDPDNKAKYEDLYQTLVKYFKNNGISA</sequence>
<evidence type="ECO:0000313" key="3">
    <source>
        <dbReference type="Proteomes" id="UP000292702"/>
    </source>
</evidence>
<dbReference type="Gene3D" id="3.40.50.1820">
    <property type="entry name" value="alpha/beta hydrolase"/>
    <property type="match status" value="1"/>
</dbReference>
<evidence type="ECO:0000313" key="2">
    <source>
        <dbReference type="EMBL" id="TCD68823.1"/>
    </source>
</evidence>
<protein>
    <recommendedName>
        <fullName evidence="1">Dienelactone hydrolase domain-containing protein</fullName>
    </recommendedName>
</protein>
<dbReference type="InterPro" id="IPR002925">
    <property type="entry name" value="Dienelactn_hydro"/>
</dbReference>
<dbReference type="Pfam" id="PF01738">
    <property type="entry name" value="DLH"/>
    <property type="match status" value="1"/>
</dbReference>
<feature type="domain" description="Dienelactone hydrolase" evidence="1">
    <location>
        <begin position="60"/>
        <end position="276"/>
    </location>
</feature>
<dbReference type="Proteomes" id="UP000292702">
    <property type="component" value="Unassembled WGS sequence"/>
</dbReference>
<dbReference type="AlphaFoldDB" id="A0A4R0RNY7"/>
<dbReference type="SUPFAM" id="SSF53474">
    <property type="entry name" value="alpha/beta-Hydrolases"/>
    <property type="match status" value="1"/>
</dbReference>
<dbReference type="PANTHER" id="PTHR47668:SF1">
    <property type="entry name" value="DIENELACTONE HYDROLASE DOMAIN-CONTAINING PROTEIN-RELATED"/>
    <property type="match status" value="1"/>
</dbReference>
<keyword evidence="3" id="KW-1185">Reference proteome</keyword>
<gene>
    <name evidence="2" type="ORF">EIP91_009690</name>
</gene>
<dbReference type="InterPro" id="IPR029058">
    <property type="entry name" value="AB_hydrolase_fold"/>
</dbReference>